<organism evidence="1 2">
    <name type="scientific">Brassica cretica</name>
    <name type="common">Mustard</name>
    <dbReference type="NCBI Taxonomy" id="69181"/>
    <lineage>
        <taxon>Eukaryota</taxon>
        <taxon>Viridiplantae</taxon>
        <taxon>Streptophyta</taxon>
        <taxon>Embryophyta</taxon>
        <taxon>Tracheophyta</taxon>
        <taxon>Spermatophyta</taxon>
        <taxon>Magnoliopsida</taxon>
        <taxon>eudicotyledons</taxon>
        <taxon>Gunneridae</taxon>
        <taxon>Pentapetalae</taxon>
        <taxon>rosids</taxon>
        <taxon>malvids</taxon>
        <taxon>Brassicales</taxon>
        <taxon>Brassicaceae</taxon>
        <taxon>Brassiceae</taxon>
        <taxon>Brassica</taxon>
    </lineage>
</organism>
<comment type="caution">
    <text evidence="1">The sequence shown here is derived from an EMBL/GenBank/DDBJ whole genome shotgun (WGS) entry which is preliminary data.</text>
</comment>
<dbReference type="EMBL" id="QGKW02001988">
    <property type="protein sequence ID" value="KAF2554421.1"/>
    <property type="molecule type" value="Genomic_DNA"/>
</dbReference>
<gene>
    <name evidence="1" type="ORF">F2Q68_00033751</name>
</gene>
<accession>A0A8S9H5X7</accession>
<name>A0A8S9H5X7_BRACR</name>
<evidence type="ECO:0000313" key="2">
    <source>
        <dbReference type="Proteomes" id="UP000712281"/>
    </source>
</evidence>
<proteinExistence type="predicted"/>
<sequence>MCIMLRVLEMMIGPHYLLALGSHDCLAHRMGREYGVFVLEGGDKKCWRCHLVSLEHLELDLRQKSDFGCEMNWSQSVTAA</sequence>
<protein>
    <submittedName>
        <fullName evidence="1">Uncharacterized protein</fullName>
    </submittedName>
</protein>
<reference evidence="1" key="1">
    <citation type="submission" date="2019-12" db="EMBL/GenBank/DDBJ databases">
        <title>Genome sequencing and annotation of Brassica cretica.</title>
        <authorList>
            <person name="Studholme D.J."/>
            <person name="Sarris P.F."/>
        </authorList>
    </citation>
    <scope>NUCLEOTIDE SEQUENCE</scope>
    <source>
        <strain evidence="1">PFS-001/15</strain>
        <tissue evidence="1">Leaf</tissue>
    </source>
</reference>
<evidence type="ECO:0000313" key="1">
    <source>
        <dbReference type="EMBL" id="KAF2554421.1"/>
    </source>
</evidence>
<dbReference type="Proteomes" id="UP000712281">
    <property type="component" value="Unassembled WGS sequence"/>
</dbReference>
<dbReference type="AlphaFoldDB" id="A0A8S9H5X7"/>